<dbReference type="Proteomes" id="UP000192936">
    <property type="component" value="Unassembled WGS sequence"/>
</dbReference>
<dbReference type="AlphaFoldDB" id="A0A1X7E7S1"/>
<feature type="domain" description="Spore protein YkvP/CgeB glycosyl transferase-like" evidence="1">
    <location>
        <begin position="268"/>
        <end position="392"/>
    </location>
</feature>
<dbReference type="RefSeq" id="WP_085083477.1">
    <property type="nucleotide sequence ID" value="NZ_FXAK01000002.1"/>
</dbReference>
<gene>
    <name evidence="2" type="ORF">SAMN02982917_1304</name>
</gene>
<proteinExistence type="predicted"/>
<dbReference type="Pfam" id="PF13524">
    <property type="entry name" value="Glyco_trans_1_2"/>
    <property type="match status" value="1"/>
</dbReference>
<accession>A0A1X7E7S1</accession>
<dbReference type="OrthoDB" id="7295649at2"/>
<evidence type="ECO:0000313" key="3">
    <source>
        <dbReference type="Proteomes" id="UP000192936"/>
    </source>
</evidence>
<organism evidence="2 3">
    <name type="scientific">Azospirillum oryzae</name>
    <dbReference type="NCBI Taxonomy" id="286727"/>
    <lineage>
        <taxon>Bacteria</taxon>
        <taxon>Pseudomonadati</taxon>
        <taxon>Pseudomonadota</taxon>
        <taxon>Alphaproteobacteria</taxon>
        <taxon>Rhodospirillales</taxon>
        <taxon>Azospirillaceae</taxon>
        <taxon>Azospirillum</taxon>
    </lineage>
</organism>
<reference evidence="2 3" key="1">
    <citation type="submission" date="2017-04" db="EMBL/GenBank/DDBJ databases">
        <authorList>
            <person name="Afonso C.L."/>
            <person name="Miller P.J."/>
            <person name="Scott M.A."/>
            <person name="Spackman E."/>
            <person name="Goraichik I."/>
            <person name="Dimitrov K.M."/>
            <person name="Suarez D.L."/>
            <person name="Swayne D.E."/>
        </authorList>
    </citation>
    <scope>NUCLEOTIDE SEQUENCE [LARGE SCALE GENOMIC DNA]</scope>
    <source>
        <strain evidence="2 3">A2P</strain>
    </source>
</reference>
<sequence length="411" mass="45389">MRFLLCGQGTSEILWSIHAALVDLGHEAVLALPDISQDVIDRRIDVLFVLNLFEIPRPTVEMLRAYIAQFGGQLGKGPAIVHICLKHPLEEIGAGTAEQIHDADRWMADNDVSMWCMCQGSAEQAVRLGLSRVFHEPLGVHRSIYTAPAADGTVDLYKRWMAQDTPGLRRHPYAAMKGHSDAGAEASVSDRFLYLGQGWPEHLESGREPVSPAIQRDAEAVATAMMERPMLHRLQAMDGCGLTDRSADPAWTLEFNRAFTIAFAVENRRRFANALRRGFGEGFSLWGNGWERFGLEAGPVSAAPRNAYPAAAACLDFGSLAYDTAIFPRTLEIVKRNGLLVSWRHADTALLFGPYEDELTFTGEDEAVRLLSALADDADRRARLRSAHLDHCFDALALTAILPRVIRRACG</sequence>
<name>A0A1X7E7S1_9PROT</name>
<dbReference type="InterPro" id="IPR055259">
    <property type="entry name" value="YkvP/CgeB_Glyco_trans-like"/>
</dbReference>
<dbReference type="EMBL" id="FXAK01000002">
    <property type="protein sequence ID" value="SMF28670.1"/>
    <property type="molecule type" value="Genomic_DNA"/>
</dbReference>
<protein>
    <recommendedName>
        <fullName evidence="1">Spore protein YkvP/CgeB glycosyl transferase-like domain-containing protein</fullName>
    </recommendedName>
</protein>
<evidence type="ECO:0000313" key="2">
    <source>
        <dbReference type="EMBL" id="SMF28670.1"/>
    </source>
</evidence>
<dbReference type="STRING" id="286727.SAMN02982917_1304"/>
<evidence type="ECO:0000259" key="1">
    <source>
        <dbReference type="Pfam" id="PF13524"/>
    </source>
</evidence>